<dbReference type="Proteomes" id="UP001353858">
    <property type="component" value="Unassembled WGS sequence"/>
</dbReference>
<evidence type="ECO:0000256" key="4">
    <source>
        <dbReference type="ARBA" id="ARBA00022771"/>
    </source>
</evidence>
<evidence type="ECO:0000313" key="13">
    <source>
        <dbReference type="Proteomes" id="UP001353858"/>
    </source>
</evidence>
<dbReference type="GO" id="GO:0008270">
    <property type="term" value="F:zinc ion binding"/>
    <property type="evidence" value="ECO:0007669"/>
    <property type="project" value="UniProtKB-KW"/>
</dbReference>
<feature type="domain" description="C2H2-type" evidence="11">
    <location>
        <begin position="376"/>
        <end position="399"/>
    </location>
</feature>
<feature type="domain" description="C2H2-type" evidence="11">
    <location>
        <begin position="258"/>
        <end position="285"/>
    </location>
</feature>
<evidence type="ECO:0000259" key="11">
    <source>
        <dbReference type="PROSITE" id="PS50157"/>
    </source>
</evidence>
<accession>A0AAN7PMM3</accession>
<evidence type="ECO:0000256" key="10">
    <source>
        <dbReference type="PROSITE-ProRule" id="PRU00042"/>
    </source>
</evidence>
<dbReference type="SUPFAM" id="SSF57667">
    <property type="entry name" value="beta-beta-alpha zinc fingers"/>
    <property type="match status" value="3"/>
</dbReference>
<feature type="domain" description="C2H2-type" evidence="11">
    <location>
        <begin position="316"/>
        <end position="345"/>
    </location>
</feature>
<comment type="caution">
    <text evidence="12">The sequence shown here is derived from an EMBL/GenBank/DDBJ whole genome shotgun (WGS) entry which is preliminary data.</text>
</comment>
<dbReference type="PROSITE" id="PS50157">
    <property type="entry name" value="ZINC_FINGER_C2H2_2"/>
    <property type="match status" value="7"/>
</dbReference>
<dbReference type="AlphaFoldDB" id="A0AAN7PMM3"/>
<reference evidence="13" key="1">
    <citation type="submission" date="2023-01" db="EMBL/GenBank/DDBJ databases">
        <title>Key to firefly adult light organ development and bioluminescence: homeobox transcription factors regulate luciferase expression and transportation to peroxisome.</title>
        <authorList>
            <person name="Fu X."/>
        </authorList>
    </citation>
    <scope>NUCLEOTIDE SEQUENCE [LARGE SCALE GENOMIC DNA]</scope>
</reference>
<feature type="domain" description="C2H2-type" evidence="11">
    <location>
        <begin position="228"/>
        <end position="257"/>
    </location>
</feature>
<dbReference type="InterPro" id="IPR013087">
    <property type="entry name" value="Znf_C2H2_type"/>
</dbReference>
<dbReference type="PROSITE" id="PS00028">
    <property type="entry name" value="ZINC_FINGER_C2H2_1"/>
    <property type="match status" value="7"/>
</dbReference>
<dbReference type="Gene3D" id="3.30.160.60">
    <property type="entry name" value="Classic Zinc Finger"/>
    <property type="match status" value="6"/>
</dbReference>
<evidence type="ECO:0000256" key="2">
    <source>
        <dbReference type="ARBA" id="ARBA00022723"/>
    </source>
</evidence>
<evidence type="ECO:0000313" key="12">
    <source>
        <dbReference type="EMBL" id="KAK4886361.1"/>
    </source>
</evidence>
<dbReference type="SMART" id="SM00355">
    <property type="entry name" value="ZnF_C2H2"/>
    <property type="match status" value="7"/>
</dbReference>
<comment type="subcellular location">
    <subcellularLocation>
        <location evidence="1">Nucleus</location>
    </subcellularLocation>
</comment>
<dbReference type="EMBL" id="JARPUR010000001">
    <property type="protein sequence ID" value="KAK4886361.1"/>
    <property type="molecule type" value="Genomic_DNA"/>
</dbReference>
<evidence type="ECO:0000256" key="9">
    <source>
        <dbReference type="ARBA" id="ARBA00023242"/>
    </source>
</evidence>
<evidence type="ECO:0000256" key="7">
    <source>
        <dbReference type="ARBA" id="ARBA00023125"/>
    </source>
</evidence>
<evidence type="ECO:0000256" key="8">
    <source>
        <dbReference type="ARBA" id="ARBA00023163"/>
    </source>
</evidence>
<dbReference type="FunFam" id="3.30.160.60:FF:000349">
    <property type="entry name" value="metal regulatory transcription factor 1"/>
    <property type="match status" value="1"/>
</dbReference>
<keyword evidence="8" id="KW-0804">Transcription</keyword>
<feature type="domain" description="C2H2-type" evidence="11">
    <location>
        <begin position="286"/>
        <end position="315"/>
    </location>
</feature>
<dbReference type="GO" id="GO:0000978">
    <property type="term" value="F:RNA polymerase II cis-regulatory region sequence-specific DNA binding"/>
    <property type="evidence" value="ECO:0007669"/>
    <property type="project" value="TreeGrafter"/>
</dbReference>
<dbReference type="PANTHER" id="PTHR14003">
    <property type="entry name" value="TRANSCRIPTIONAL REPRESSOR PROTEIN YY"/>
    <property type="match status" value="1"/>
</dbReference>
<feature type="domain" description="C2H2-type" evidence="11">
    <location>
        <begin position="198"/>
        <end position="227"/>
    </location>
</feature>
<keyword evidence="6" id="KW-0805">Transcription regulation</keyword>
<dbReference type="PANTHER" id="PTHR14003:SF23">
    <property type="entry name" value="ZINC FINGER PROTEIN 143"/>
    <property type="match status" value="1"/>
</dbReference>
<dbReference type="GO" id="GO:0031519">
    <property type="term" value="C:PcG protein complex"/>
    <property type="evidence" value="ECO:0007669"/>
    <property type="project" value="TreeGrafter"/>
</dbReference>
<evidence type="ECO:0000256" key="6">
    <source>
        <dbReference type="ARBA" id="ARBA00023015"/>
    </source>
</evidence>
<name>A0AAN7PMM3_9COLE</name>
<keyword evidence="13" id="KW-1185">Reference proteome</keyword>
<sequence>MELPTSDQTVFQLYTIINDPRSTLQYQDSLGTIYQVGNVNNEIVYYTLQQDDEEEEEEEDISAVNSLLNNDSADTTQTFSNVKLVTLEDGQMYLSTDDTFSEVPDSLLDSSSSDDNLTAIQPEFLTNYDETTSLDEIQSSSIDQQEDKRQNCVLDDNSDVRQIQLEDGTCALINASLWNSIIDSTTITEKIEPKKKKFPCSYLGCNKVFSTAHHLTVHIRCHTGNRPYACSIDGCDKAFATGYSLKAHLRTHTGEKPYGCTVCLKTFKTSGDLQKHIRIHTGEKPFKCPIEGCDKSFTTSNIRKVHVRSHTGERPYTCSVANCGKAFASATNYKNHMRIHSGEKPYVCSIKGCGKRFTEYSSLYKHNAVHQPYKNFKCNYCPQFFKFENSLKLHKKTMHGVSTDYSQLLVKQEDDESKSVVLELSDSSDSKSVIGPVLLTSEGSIFDIEDNL</sequence>
<evidence type="ECO:0000256" key="3">
    <source>
        <dbReference type="ARBA" id="ARBA00022737"/>
    </source>
</evidence>
<dbReference type="FunFam" id="3.30.160.60:FF:000071">
    <property type="entry name" value="Putative zinc finger protein 143"/>
    <property type="match status" value="1"/>
</dbReference>
<organism evidence="12 13">
    <name type="scientific">Aquatica leii</name>
    <dbReference type="NCBI Taxonomy" id="1421715"/>
    <lineage>
        <taxon>Eukaryota</taxon>
        <taxon>Metazoa</taxon>
        <taxon>Ecdysozoa</taxon>
        <taxon>Arthropoda</taxon>
        <taxon>Hexapoda</taxon>
        <taxon>Insecta</taxon>
        <taxon>Pterygota</taxon>
        <taxon>Neoptera</taxon>
        <taxon>Endopterygota</taxon>
        <taxon>Coleoptera</taxon>
        <taxon>Polyphaga</taxon>
        <taxon>Elateriformia</taxon>
        <taxon>Elateroidea</taxon>
        <taxon>Lampyridae</taxon>
        <taxon>Luciolinae</taxon>
        <taxon>Aquatica</taxon>
    </lineage>
</organism>
<gene>
    <name evidence="12" type="ORF">RN001_002632</name>
</gene>
<keyword evidence="5" id="KW-0862">Zinc</keyword>
<keyword evidence="2" id="KW-0479">Metal-binding</keyword>
<feature type="domain" description="C2H2-type" evidence="11">
    <location>
        <begin position="346"/>
        <end position="375"/>
    </location>
</feature>
<evidence type="ECO:0000256" key="5">
    <source>
        <dbReference type="ARBA" id="ARBA00022833"/>
    </source>
</evidence>
<proteinExistence type="predicted"/>
<dbReference type="Pfam" id="PF00096">
    <property type="entry name" value="zf-C2H2"/>
    <property type="match status" value="6"/>
</dbReference>
<dbReference type="FunFam" id="3.30.160.60:FF:002343">
    <property type="entry name" value="Zinc finger protein 33A"/>
    <property type="match status" value="1"/>
</dbReference>
<keyword evidence="4 10" id="KW-0863">Zinc-finger</keyword>
<dbReference type="GO" id="GO:0000785">
    <property type="term" value="C:chromatin"/>
    <property type="evidence" value="ECO:0007669"/>
    <property type="project" value="TreeGrafter"/>
</dbReference>
<evidence type="ECO:0000256" key="1">
    <source>
        <dbReference type="ARBA" id="ARBA00004123"/>
    </source>
</evidence>
<dbReference type="InterPro" id="IPR036236">
    <property type="entry name" value="Znf_C2H2_sf"/>
</dbReference>
<dbReference type="FunFam" id="3.30.160.60:FF:000125">
    <property type="entry name" value="Putative zinc finger protein 143"/>
    <property type="match status" value="1"/>
</dbReference>
<dbReference type="GO" id="GO:0000981">
    <property type="term" value="F:DNA-binding transcription factor activity, RNA polymerase II-specific"/>
    <property type="evidence" value="ECO:0007669"/>
    <property type="project" value="TreeGrafter"/>
</dbReference>
<dbReference type="FunFam" id="3.30.160.60:FF:001102">
    <property type="entry name" value="Transcription factor IIIA"/>
    <property type="match status" value="1"/>
</dbReference>
<keyword evidence="9" id="KW-0539">Nucleus</keyword>
<dbReference type="GO" id="GO:0005667">
    <property type="term" value="C:transcription regulator complex"/>
    <property type="evidence" value="ECO:0007669"/>
    <property type="project" value="TreeGrafter"/>
</dbReference>
<keyword evidence="7" id="KW-0238">DNA-binding</keyword>
<keyword evidence="3" id="KW-0677">Repeat</keyword>
<protein>
    <recommendedName>
        <fullName evidence="11">C2H2-type domain-containing protein</fullName>
    </recommendedName>
</protein>